<dbReference type="AlphaFoldDB" id="A0A0G4P1U9"/>
<dbReference type="Proteomes" id="UP000053732">
    <property type="component" value="Unassembled WGS sequence"/>
</dbReference>
<keyword evidence="3" id="KW-1185">Reference proteome</keyword>
<feature type="region of interest" description="Disordered" evidence="1">
    <location>
        <begin position="31"/>
        <end position="52"/>
    </location>
</feature>
<reference evidence="2 3" key="1">
    <citation type="journal article" date="2014" name="Nat. Commun.">
        <title>Multiple recent horizontal transfers of a large genomic region in cheese making fungi.</title>
        <authorList>
            <person name="Cheeseman K."/>
            <person name="Ropars J."/>
            <person name="Renault P."/>
            <person name="Dupont J."/>
            <person name="Gouzy J."/>
            <person name="Branca A."/>
            <person name="Abraham A.L."/>
            <person name="Ceppi M."/>
            <person name="Conseiller E."/>
            <person name="Debuchy R."/>
            <person name="Malagnac F."/>
            <person name="Goarin A."/>
            <person name="Silar P."/>
            <person name="Lacoste S."/>
            <person name="Sallet E."/>
            <person name="Bensimon A."/>
            <person name="Giraud T."/>
            <person name="Brygoo Y."/>
        </authorList>
    </citation>
    <scope>NUCLEOTIDE SEQUENCE [LARGE SCALE GENOMIC DNA]</scope>
    <source>
        <strain evidence="3">FM 013</strain>
    </source>
</reference>
<proteinExistence type="predicted"/>
<sequence>MQVAEILSDINSLRVCGHNEALALVNVHKNITGSDSTESGNALADKSPTDDKADLRRAKELVELHYEVKARHANGTVDEELSQARQDVRRVLRELSSV</sequence>
<organism evidence="2 3">
    <name type="scientific">Penicillium camemberti (strain FM 013)</name>
    <dbReference type="NCBI Taxonomy" id="1429867"/>
    <lineage>
        <taxon>Eukaryota</taxon>
        <taxon>Fungi</taxon>
        <taxon>Dikarya</taxon>
        <taxon>Ascomycota</taxon>
        <taxon>Pezizomycotina</taxon>
        <taxon>Eurotiomycetes</taxon>
        <taxon>Eurotiomycetidae</taxon>
        <taxon>Eurotiales</taxon>
        <taxon>Aspergillaceae</taxon>
        <taxon>Penicillium</taxon>
    </lineage>
</organism>
<name>A0A0G4P1U9_PENC3</name>
<evidence type="ECO:0000256" key="1">
    <source>
        <dbReference type="SAM" id="MobiDB-lite"/>
    </source>
</evidence>
<evidence type="ECO:0000313" key="3">
    <source>
        <dbReference type="Proteomes" id="UP000053732"/>
    </source>
</evidence>
<protein>
    <submittedName>
        <fullName evidence="2">Str. FM013</fullName>
    </submittedName>
</protein>
<dbReference type="EMBL" id="HG793137">
    <property type="protein sequence ID" value="CRL20259.1"/>
    <property type="molecule type" value="Genomic_DNA"/>
</dbReference>
<feature type="compositionally biased region" description="Polar residues" evidence="1">
    <location>
        <begin position="31"/>
        <end position="40"/>
    </location>
</feature>
<evidence type="ECO:0000313" key="2">
    <source>
        <dbReference type="EMBL" id="CRL20259.1"/>
    </source>
</evidence>
<gene>
    <name evidence="2" type="ORF">PCAMFM013_S004g000199</name>
</gene>
<accession>A0A0G4P1U9</accession>